<feature type="domain" description="ABC transporter" evidence="14">
    <location>
        <begin position="10"/>
        <end position="261"/>
    </location>
</feature>
<dbReference type="InterPro" id="IPR003593">
    <property type="entry name" value="AAA+_ATPase"/>
</dbReference>
<dbReference type="InterPro" id="IPR003439">
    <property type="entry name" value="ABC_transporter-like_ATP-bd"/>
</dbReference>
<evidence type="ECO:0000256" key="7">
    <source>
        <dbReference type="ARBA" id="ARBA00022967"/>
    </source>
</evidence>
<comment type="subcellular location">
    <subcellularLocation>
        <location evidence="1">Cell inner membrane</location>
        <topology evidence="1">Peripheral membrane protein</topology>
    </subcellularLocation>
</comment>
<evidence type="ECO:0000256" key="10">
    <source>
        <dbReference type="ARBA" id="ARBA00038669"/>
    </source>
</evidence>
<sequence>MNGSTSTPVLQAEDLSLFLRTHQGGHLKIVDGVTFTIGKGDFYAVVGESGSGKTVLGRSIMRLFPPSMLRMEGKLSLNGVDLVSAPSSQVQTMRGRVVSMIFQEPMTSLNPLMTVERQIAEALAVAGGGSRRECSERVLDLLASVQFADPKSVRSMYPHELSGGMRQRAMIAMALANNPALLIADEPTTALDVTIQQEIMQLLLRLRDQHALSILFISHDLSLVRRYADRIGVLYGGVLMESGPADQLIDHPTHPYSRALVDCIPRRREGGRRQAGIEGQVPGVANWFEGCRFAPRCPRVQDDCRRGEIPLRTTKTAQAARCLYPQ</sequence>
<gene>
    <name evidence="15" type="ORF">IED13_17280</name>
</gene>
<comment type="caution">
    <text evidence="15">The sequence shown here is derived from an EMBL/GenBank/DDBJ whole genome shotgun (WGS) entry which is preliminary data.</text>
</comment>
<evidence type="ECO:0000313" key="15">
    <source>
        <dbReference type="EMBL" id="MBD3847455.1"/>
    </source>
</evidence>
<evidence type="ECO:0000256" key="11">
    <source>
        <dbReference type="ARBA" id="ARBA00039098"/>
    </source>
</evidence>
<evidence type="ECO:0000259" key="14">
    <source>
        <dbReference type="PROSITE" id="PS50893"/>
    </source>
</evidence>
<evidence type="ECO:0000313" key="16">
    <source>
        <dbReference type="Proteomes" id="UP000619295"/>
    </source>
</evidence>
<keyword evidence="7" id="KW-1278">Translocase</keyword>
<dbReference type="InterPro" id="IPR050388">
    <property type="entry name" value="ABC_Ni/Peptide_Import"/>
</dbReference>
<dbReference type="RefSeq" id="WP_191124881.1">
    <property type="nucleotide sequence ID" value="NZ_JACXWY010000011.1"/>
</dbReference>
<comment type="similarity">
    <text evidence="2">Belongs to the ABC transporter superfamily.</text>
</comment>
<dbReference type="InterPro" id="IPR017871">
    <property type="entry name" value="ABC_transporter-like_CS"/>
</dbReference>
<dbReference type="EC" id="7.2.2.11" evidence="11"/>
<dbReference type="GO" id="GO:0015413">
    <property type="term" value="F:ABC-type nickel transporter activity"/>
    <property type="evidence" value="ECO:0007669"/>
    <property type="project" value="UniProtKB-EC"/>
</dbReference>
<evidence type="ECO:0000256" key="6">
    <source>
        <dbReference type="ARBA" id="ARBA00022840"/>
    </source>
</evidence>
<dbReference type="Pfam" id="PF08352">
    <property type="entry name" value="oligo_HPY"/>
    <property type="match status" value="1"/>
</dbReference>
<dbReference type="Gene3D" id="3.40.50.300">
    <property type="entry name" value="P-loop containing nucleotide triphosphate hydrolases"/>
    <property type="match status" value="1"/>
</dbReference>
<dbReference type="PANTHER" id="PTHR43297">
    <property type="entry name" value="OLIGOPEPTIDE TRANSPORT ATP-BINDING PROTEIN APPD"/>
    <property type="match status" value="1"/>
</dbReference>
<protein>
    <recommendedName>
        <fullName evidence="12">Nickel import system ATP-binding protein NikD</fullName>
        <ecNumber evidence="11">7.2.2.11</ecNumber>
    </recommendedName>
</protein>
<reference evidence="15" key="1">
    <citation type="submission" date="2020-09" db="EMBL/GenBank/DDBJ databases">
        <title>Bosea spartocytisi sp. nov. a root nodule endophyte of Spartocytisus supranubius in the high mountain ecosystem fo the Teide National Park (Canary Islands, Spain).</title>
        <authorList>
            <person name="Pulido-Suarez L."/>
            <person name="Peix A."/>
            <person name="Igual J.M."/>
            <person name="Socas-Perez N."/>
            <person name="Velazquez E."/>
            <person name="Flores-Felix J.D."/>
            <person name="Leon-Barrios M."/>
        </authorList>
    </citation>
    <scope>NUCLEOTIDE SEQUENCE</scope>
    <source>
        <strain evidence="15">SSUT16</strain>
    </source>
</reference>
<keyword evidence="5" id="KW-0547">Nucleotide-binding</keyword>
<dbReference type="PROSITE" id="PS00211">
    <property type="entry name" value="ABC_TRANSPORTER_1"/>
    <property type="match status" value="1"/>
</dbReference>
<dbReference type="Proteomes" id="UP000619295">
    <property type="component" value="Unassembled WGS sequence"/>
</dbReference>
<dbReference type="Pfam" id="PF00005">
    <property type="entry name" value="ABC_tran"/>
    <property type="match status" value="1"/>
</dbReference>
<dbReference type="InterPro" id="IPR027417">
    <property type="entry name" value="P-loop_NTPase"/>
</dbReference>
<dbReference type="GO" id="GO:0005524">
    <property type="term" value="F:ATP binding"/>
    <property type="evidence" value="ECO:0007669"/>
    <property type="project" value="UniProtKB-KW"/>
</dbReference>
<evidence type="ECO:0000256" key="12">
    <source>
        <dbReference type="ARBA" id="ARBA00044143"/>
    </source>
</evidence>
<comment type="catalytic activity">
    <reaction evidence="13">
        <text>Ni(2+)(out) + ATP + H2O = Ni(2+)(in) + ADP + phosphate + H(+)</text>
        <dbReference type="Rhea" id="RHEA:15557"/>
        <dbReference type="ChEBI" id="CHEBI:15377"/>
        <dbReference type="ChEBI" id="CHEBI:15378"/>
        <dbReference type="ChEBI" id="CHEBI:30616"/>
        <dbReference type="ChEBI" id="CHEBI:43474"/>
        <dbReference type="ChEBI" id="CHEBI:49786"/>
        <dbReference type="ChEBI" id="CHEBI:456216"/>
        <dbReference type="EC" id="7.2.2.11"/>
    </reaction>
    <physiologicalReaction direction="left-to-right" evidence="13">
        <dbReference type="Rhea" id="RHEA:15558"/>
    </physiologicalReaction>
</comment>
<dbReference type="AlphaFoldDB" id="A0A927EB96"/>
<dbReference type="EMBL" id="JACXWY010000011">
    <property type="protein sequence ID" value="MBD3847455.1"/>
    <property type="molecule type" value="Genomic_DNA"/>
</dbReference>
<accession>A0A927EB96</accession>
<dbReference type="SUPFAM" id="SSF52540">
    <property type="entry name" value="P-loop containing nucleoside triphosphate hydrolases"/>
    <property type="match status" value="1"/>
</dbReference>
<dbReference type="SMART" id="SM00382">
    <property type="entry name" value="AAA"/>
    <property type="match status" value="1"/>
</dbReference>
<dbReference type="GO" id="GO:0015833">
    <property type="term" value="P:peptide transport"/>
    <property type="evidence" value="ECO:0007669"/>
    <property type="project" value="InterPro"/>
</dbReference>
<organism evidence="15 16">
    <name type="scientific">Bosea spartocytisi</name>
    <dbReference type="NCBI Taxonomy" id="2773451"/>
    <lineage>
        <taxon>Bacteria</taxon>
        <taxon>Pseudomonadati</taxon>
        <taxon>Pseudomonadota</taxon>
        <taxon>Alphaproteobacteria</taxon>
        <taxon>Hyphomicrobiales</taxon>
        <taxon>Boseaceae</taxon>
        <taxon>Bosea</taxon>
    </lineage>
</organism>
<evidence type="ECO:0000256" key="3">
    <source>
        <dbReference type="ARBA" id="ARBA00022448"/>
    </source>
</evidence>
<dbReference type="GO" id="GO:0016887">
    <property type="term" value="F:ATP hydrolysis activity"/>
    <property type="evidence" value="ECO:0007669"/>
    <property type="project" value="InterPro"/>
</dbReference>
<evidence type="ECO:0000256" key="8">
    <source>
        <dbReference type="ARBA" id="ARBA00023065"/>
    </source>
</evidence>
<dbReference type="PROSITE" id="PS50893">
    <property type="entry name" value="ABC_TRANSPORTER_2"/>
    <property type="match status" value="1"/>
</dbReference>
<keyword evidence="8" id="KW-0406">Ion transport</keyword>
<comment type="subunit">
    <text evidence="10">The complex is composed of two ATP-binding proteins (NikD and NikE), two transmembrane proteins (NikB and NikC) and a solute-binding protein (NikA).</text>
</comment>
<keyword evidence="16" id="KW-1185">Reference proteome</keyword>
<dbReference type="FunFam" id="3.40.50.300:FF:000016">
    <property type="entry name" value="Oligopeptide ABC transporter ATP-binding component"/>
    <property type="match status" value="1"/>
</dbReference>
<evidence type="ECO:0000256" key="4">
    <source>
        <dbReference type="ARBA" id="ARBA00022475"/>
    </source>
</evidence>
<evidence type="ECO:0000256" key="9">
    <source>
        <dbReference type="ARBA" id="ARBA00023136"/>
    </source>
</evidence>
<evidence type="ECO:0000256" key="13">
    <source>
        <dbReference type="ARBA" id="ARBA00048610"/>
    </source>
</evidence>
<evidence type="ECO:0000256" key="5">
    <source>
        <dbReference type="ARBA" id="ARBA00022741"/>
    </source>
</evidence>
<name>A0A927EB96_9HYPH</name>
<proteinExistence type="inferred from homology"/>
<dbReference type="PANTHER" id="PTHR43297:SF13">
    <property type="entry name" value="NICKEL ABC TRANSPORTER, ATP-BINDING PROTEIN"/>
    <property type="match status" value="1"/>
</dbReference>
<dbReference type="CDD" id="cd03257">
    <property type="entry name" value="ABC_NikE_OppD_transporters"/>
    <property type="match status" value="1"/>
</dbReference>
<keyword evidence="4" id="KW-1003">Cell membrane</keyword>
<keyword evidence="3" id="KW-0813">Transport</keyword>
<evidence type="ECO:0000256" key="1">
    <source>
        <dbReference type="ARBA" id="ARBA00004417"/>
    </source>
</evidence>
<dbReference type="InterPro" id="IPR013563">
    <property type="entry name" value="Oligopep_ABC_C"/>
</dbReference>
<keyword evidence="9" id="KW-0472">Membrane</keyword>
<dbReference type="GO" id="GO:0005886">
    <property type="term" value="C:plasma membrane"/>
    <property type="evidence" value="ECO:0007669"/>
    <property type="project" value="UniProtKB-SubCell"/>
</dbReference>
<dbReference type="NCBIfam" id="TIGR01727">
    <property type="entry name" value="oligo_HPY"/>
    <property type="match status" value="1"/>
</dbReference>
<evidence type="ECO:0000256" key="2">
    <source>
        <dbReference type="ARBA" id="ARBA00005417"/>
    </source>
</evidence>
<keyword evidence="6 15" id="KW-0067">ATP-binding</keyword>